<accession>A0AAE0S0G7</accession>
<dbReference type="EMBL" id="JAEAOA010002158">
    <property type="protein sequence ID" value="KAK3583117.1"/>
    <property type="molecule type" value="Genomic_DNA"/>
</dbReference>
<sequence length="111" mass="12710">MQISVKCIILFCKNVTDLRTMTKGILSLIQYSFEKFQNFGASMLCDYVTCNIQGLDSVFLFHTLCNIVCLHEKDKGDNSLKRTAMLPDGMSVLWISRLVISFNRFGLLQKF</sequence>
<dbReference type="AlphaFoldDB" id="A0AAE0S0G7"/>
<reference evidence="1" key="3">
    <citation type="submission" date="2023-05" db="EMBL/GenBank/DDBJ databases">
        <authorList>
            <person name="Smith C.H."/>
        </authorList>
    </citation>
    <scope>NUCLEOTIDE SEQUENCE</scope>
    <source>
        <strain evidence="1">CHS0354</strain>
        <tissue evidence="1">Mantle</tissue>
    </source>
</reference>
<keyword evidence="2" id="KW-1185">Reference proteome</keyword>
<reference evidence="1" key="1">
    <citation type="journal article" date="2021" name="Genome Biol. Evol.">
        <title>A High-Quality Reference Genome for a Parasitic Bivalve with Doubly Uniparental Inheritance (Bivalvia: Unionida).</title>
        <authorList>
            <person name="Smith C.H."/>
        </authorList>
    </citation>
    <scope>NUCLEOTIDE SEQUENCE</scope>
    <source>
        <strain evidence="1">CHS0354</strain>
    </source>
</reference>
<name>A0AAE0S0G7_9BIVA</name>
<evidence type="ECO:0000313" key="2">
    <source>
        <dbReference type="Proteomes" id="UP001195483"/>
    </source>
</evidence>
<gene>
    <name evidence="1" type="ORF">CHS0354_036865</name>
</gene>
<reference evidence="1" key="2">
    <citation type="journal article" date="2021" name="Genome Biol. Evol.">
        <title>Developing a high-quality reference genome for a parasitic bivalve with doubly uniparental inheritance (Bivalvia: Unionida).</title>
        <authorList>
            <person name="Smith C.H."/>
        </authorList>
    </citation>
    <scope>NUCLEOTIDE SEQUENCE</scope>
    <source>
        <strain evidence="1">CHS0354</strain>
        <tissue evidence="1">Mantle</tissue>
    </source>
</reference>
<proteinExistence type="predicted"/>
<organism evidence="1 2">
    <name type="scientific">Potamilus streckersoni</name>
    <dbReference type="NCBI Taxonomy" id="2493646"/>
    <lineage>
        <taxon>Eukaryota</taxon>
        <taxon>Metazoa</taxon>
        <taxon>Spiralia</taxon>
        <taxon>Lophotrochozoa</taxon>
        <taxon>Mollusca</taxon>
        <taxon>Bivalvia</taxon>
        <taxon>Autobranchia</taxon>
        <taxon>Heteroconchia</taxon>
        <taxon>Palaeoheterodonta</taxon>
        <taxon>Unionida</taxon>
        <taxon>Unionoidea</taxon>
        <taxon>Unionidae</taxon>
        <taxon>Ambleminae</taxon>
        <taxon>Lampsilini</taxon>
        <taxon>Potamilus</taxon>
    </lineage>
</organism>
<evidence type="ECO:0000313" key="1">
    <source>
        <dbReference type="EMBL" id="KAK3583117.1"/>
    </source>
</evidence>
<dbReference type="Proteomes" id="UP001195483">
    <property type="component" value="Unassembled WGS sequence"/>
</dbReference>
<protein>
    <submittedName>
        <fullName evidence="1">Uncharacterized protein</fullName>
    </submittedName>
</protein>
<comment type="caution">
    <text evidence="1">The sequence shown here is derived from an EMBL/GenBank/DDBJ whole genome shotgun (WGS) entry which is preliminary data.</text>
</comment>